<evidence type="ECO:0000313" key="2">
    <source>
        <dbReference type="Proteomes" id="UP000002318"/>
    </source>
</evidence>
<reference evidence="2" key="1">
    <citation type="journal article" date="2010" name="Stand. Genomic Sci.">
        <title>Complete genome sequence of Spirochaeta smaragdinae type strain (SEBR 4228).</title>
        <authorList>
            <person name="Mavromatis K."/>
            <person name="Yasawong M."/>
            <person name="Chertkov O."/>
            <person name="Lapidus A."/>
            <person name="Lucas S."/>
            <person name="Nolan M."/>
            <person name="Del Rio T.G."/>
            <person name="Tice H."/>
            <person name="Cheng J.F."/>
            <person name="Pitluck S."/>
            <person name="Liolios K."/>
            <person name="Ivanova N."/>
            <person name="Tapia R."/>
            <person name="Han C."/>
            <person name="Bruce D."/>
            <person name="Goodwin L."/>
            <person name="Pati A."/>
            <person name="Chen A."/>
            <person name="Palaniappan K."/>
            <person name="Land M."/>
            <person name="Hauser L."/>
            <person name="Chang Y.J."/>
            <person name="Jeffries C.D."/>
            <person name="Detter J.C."/>
            <person name="Rohde M."/>
            <person name="Brambilla E."/>
            <person name="Spring S."/>
            <person name="Goker M."/>
            <person name="Sikorski J."/>
            <person name="Woyke T."/>
            <person name="Bristow J."/>
            <person name="Eisen J.A."/>
            <person name="Markowitz V."/>
            <person name="Hugenholtz P."/>
            <person name="Klenk H.P."/>
            <person name="Kyrpides N.C."/>
        </authorList>
    </citation>
    <scope>NUCLEOTIDE SEQUENCE [LARGE SCALE GENOMIC DNA]</scope>
    <source>
        <strain evidence="2">DSM 11293 / JCM 15392 / SEBR 4228</strain>
    </source>
</reference>
<name>E1R0Y8_SEDSS</name>
<dbReference type="RefSeq" id="WP_013253701.1">
    <property type="nucleotide sequence ID" value="NC_014364.1"/>
</dbReference>
<dbReference type="OrthoDB" id="9817420at2"/>
<dbReference type="HOGENOM" id="CLU_767054_0_0_12"/>
<protein>
    <submittedName>
        <fullName evidence="1">Uncharacterized protein</fullName>
    </submittedName>
</protein>
<dbReference type="KEGG" id="ssm:Spirs_1106"/>
<dbReference type="AlphaFoldDB" id="E1R0Y8"/>
<proteinExistence type="predicted"/>
<dbReference type="STRING" id="573413.Spirs_1106"/>
<sequence>MSTLWNTRYEELTEFIKEKPQVVIKEDSVSIDEAVRQDFYKKFNSTRSSFLAEYYSDWLDEAQFLSTKYSRVEGALRQRLQLESILMPVSLRRFLSDPINEVTRELFDPLFELLQEKIEPEEFEIKAHENLRDSFRKLYQTGYINWFVLSLMEKIEPEAIFSVPLPEPSSKQIIKHRDEVREHVPTPSPTRTLGFGVERREIVSVPDFIVHSARLGKYVAFRTSLGKAIWKASYYSENRNWFSIADMIDSYGVSELQPDLLLYIGDNLEDLSLVADAEEFCRPDMVVFFTDQLTGERYLINKKMDDVRMAHEILKPAKGSAVIAKDHLPPEAIKDLDRHTEVIHFGFNNLKWEIMLHLLEV</sequence>
<evidence type="ECO:0000313" key="1">
    <source>
        <dbReference type="EMBL" id="ADK80237.1"/>
    </source>
</evidence>
<dbReference type="Proteomes" id="UP000002318">
    <property type="component" value="Chromosome"/>
</dbReference>
<gene>
    <name evidence="1" type="ordered locus">Spirs_1106</name>
</gene>
<dbReference type="EMBL" id="CP002116">
    <property type="protein sequence ID" value="ADK80237.1"/>
    <property type="molecule type" value="Genomic_DNA"/>
</dbReference>
<keyword evidence="2" id="KW-1185">Reference proteome</keyword>
<accession>E1R0Y8</accession>
<organism evidence="1 2">
    <name type="scientific">Sediminispirochaeta smaragdinae (strain DSM 11293 / JCM 15392 / SEBR 4228)</name>
    <name type="common">Spirochaeta smaragdinae</name>
    <dbReference type="NCBI Taxonomy" id="573413"/>
    <lineage>
        <taxon>Bacteria</taxon>
        <taxon>Pseudomonadati</taxon>
        <taxon>Spirochaetota</taxon>
        <taxon>Spirochaetia</taxon>
        <taxon>Spirochaetales</taxon>
        <taxon>Spirochaetaceae</taxon>
        <taxon>Sediminispirochaeta</taxon>
    </lineage>
</organism>